<evidence type="ECO:0000313" key="2">
    <source>
        <dbReference type="Proteomes" id="UP000596318"/>
    </source>
</evidence>
<accession>A0A7U0J7N7</accession>
<dbReference type="RefSeq" id="YP_011844472.1">
    <property type="nucleotide sequence ID" value="NC_103484.1"/>
</dbReference>
<sequence>MVEHLLCTQKTRVQLPLSPPKFGVIGYLVKLTALQAVELSSILSDSTKQMGMWRNWQTR</sequence>
<dbReference type="GeneID" id="300968756"/>
<keyword evidence="2" id="KW-1185">Reference proteome</keyword>
<gene>
    <name evidence="1" type="ORF">SPThor_88</name>
</gene>
<proteinExistence type="predicted"/>
<evidence type="ECO:0000313" key="1">
    <source>
        <dbReference type="EMBL" id="QQV93610.1"/>
    </source>
</evidence>
<name>A0A7U0J7N7_9CAUD</name>
<reference evidence="1 2" key="1">
    <citation type="submission" date="2020-12" db="EMBL/GenBank/DDBJ databases">
        <authorList>
            <person name="Song X."/>
        </authorList>
    </citation>
    <scope>NUCLEOTIDE SEQUENCE [LARGE SCALE GENOMIC DNA]</scope>
</reference>
<protein>
    <submittedName>
        <fullName evidence="1">Dihydrofolate reductase</fullName>
    </submittedName>
</protein>
<organism evidence="1 2">
    <name type="scientific">Salmonella phage SP_Thor</name>
    <dbReference type="NCBI Taxonomy" id="2801536"/>
    <lineage>
        <taxon>Viruses</taxon>
        <taxon>Duplodnaviria</taxon>
        <taxon>Heunggongvirae</taxon>
        <taxon>Uroviricota</taxon>
        <taxon>Caudoviricetes</taxon>
        <taxon>Demerecviridae</taxon>
        <taxon>Markadamsvirinae</taxon>
        <taxon>Epseptimavirus</taxon>
        <taxon>Epseptimavirus thor</taxon>
    </lineage>
</organism>
<dbReference type="EMBL" id="MW411578">
    <property type="protein sequence ID" value="QQV93610.1"/>
    <property type="molecule type" value="Genomic_DNA"/>
</dbReference>
<dbReference type="Proteomes" id="UP000596318">
    <property type="component" value="Genome"/>
</dbReference>